<evidence type="ECO:0000256" key="8">
    <source>
        <dbReference type="ARBA" id="ARBA00023239"/>
    </source>
</evidence>
<keyword evidence="5 9" id="KW-0210">Decarboxylase</keyword>
<evidence type="ECO:0000256" key="2">
    <source>
        <dbReference type="ARBA" id="ARBA00004696"/>
    </source>
</evidence>
<comment type="similarity">
    <text evidence="3 9">Belongs to the TrpC family.</text>
</comment>
<keyword evidence="7 9" id="KW-0057">Aromatic amino acid biosynthesis</keyword>
<proteinExistence type="inferred from homology"/>
<evidence type="ECO:0000256" key="1">
    <source>
        <dbReference type="ARBA" id="ARBA00001633"/>
    </source>
</evidence>
<organism evidence="11 12">
    <name type="scientific">Fructilactobacillus lindneri DSM 20690 = JCM 11027</name>
    <dbReference type="NCBI Taxonomy" id="1122148"/>
    <lineage>
        <taxon>Bacteria</taxon>
        <taxon>Bacillati</taxon>
        <taxon>Bacillota</taxon>
        <taxon>Bacilli</taxon>
        <taxon>Lactobacillales</taxon>
        <taxon>Lactobacillaceae</taxon>
        <taxon>Fructilactobacillus</taxon>
    </lineage>
</organism>
<reference evidence="11 12" key="1">
    <citation type="journal article" date="2015" name="Genome Announc.">
        <title>Expanding the biotechnology potential of lactobacilli through comparative genomics of 213 strains and associated genera.</title>
        <authorList>
            <person name="Sun Z."/>
            <person name="Harris H.M."/>
            <person name="McCann A."/>
            <person name="Guo C."/>
            <person name="Argimon S."/>
            <person name="Zhang W."/>
            <person name="Yang X."/>
            <person name="Jeffery I.B."/>
            <person name="Cooney J.C."/>
            <person name="Kagawa T.F."/>
            <person name="Liu W."/>
            <person name="Song Y."/>
            <person name="Salvetti E."/>
            <person name="Wrobel A."/>
            <person name="Rasinkangas P."/>
            <person name="Parkhill J."/>
            <person name="Rea M.C."/>
            <person name="O'Sullivan O."/>
            <person name="Ritari J."/>
            <person name="Douillard F.P."/>
            <person name="Paul Ross R."/>
            <person name="Yang R."/>
            <person name="Briner A.E."/>
            <person name="Felis G.E."/>
            <person name="de Vos W.M."/>
            <person name="Barrangou R."/>
            <person name="Klaenhammer T.R."/>
            <person name="Caufield P.W."/>
            <person name="Cui Y."/>
            <person name="Zhang H."/>
            <person name="O'Toole P.W."/>
        </authorList>
    </citation>
    <scope>NUCLEOTIDE SEQUENCE [LARGE SCALE GENOMIC DNA]</scope>
    <source>
        <strain evidence="11 12">DSM 20690</strain>
    </source>
</reference>
<evidence type="ECO:0000313" key="11">
    <source>
        <dbReference type="EMBL" id="KRN80462.1"/>
    </source>
</evidence>
<evidence type="ECO:0000256" key="5">
    <source>
        <dbReference type="ARBA" id="ARBA00022793"/>
    </source>
</evidence>
<comment type="caution">
    <text evidence="11">The sequence shown here is derived from an EMBL/GenBank/DDBJ whole genome shotgun (WGS) entry which is preliminary data.</text>
</comment>
<evidence type="ECO:0000256" key="6">
    <source>
        <dbReference type="ARBA" id="ARBA00022822"/>
    </source>
</evidence>
<keyword evidence="6 9" id="KW-0822">Tryptophan biosynthesis</keyword>
<keyword evidence="4 9" id="KW-0028">Amino-acid biosynthesis</keyword>
<evidence type="ECO:0000256" key="9">
    <source>
        <dbReference type="HAMAP-Rule" id="MF_00134"/>
    </source>
</evidence>
<dbReference type="InterPro" id="IPR011060">
    <property type="entry name" value="RibuloseP-bd_barrel"/>
</dbReference>
<evidence type="ECO:0000256" key="4">
    <source>
        <dbReference type="ARBA" id="ARBA00022605"/>
    </source>
</evidence>
<dbReference type="EMBL" id="JQBT01000010">
    <property type="protein sequence ID" value="KRN80462.1"/>
    <property type="molecule type" value="Genomic_DNA"/>
</dbReference>
<dbReference type="AlphaFoldDB" id="A0A0R2JTS1"/>
<evidence type="ECO:0000259" key="10">
    <source>
        <dbReference type="Pfam" id="PF00218"/>
    </source>
</evidence>
<name>A0A0R2JTS1_9LACO</name>
<comment type="catalytic activity">
    <reaction evidence="1 9">
        <text>1-(2-carboxyphenylamino)-1-deoxy-D-ribulose 5-phosphate + H(+) = (1S,2R)-1-C-(indol-3-yl)glycerol 3-phosphate + CO2 + H2O</text>
        <dbReference type="Rhea" id="RHEA:23476"/>
        <dbReference type="ChEBI" id="CHEBI:15377"/>
        <dbReference type="ChEBI" id="CHEBI:15378"/>
        <dbReference type="ChEBI" id="CHEBI:16526"/>
        <dbReference type="ChEBI" id="CHEBI:58613"/>
        <dbReference type="ChEBI" id="CHEBI:58866"/>
        <dbReference type="EC" id="4.1.1.48"/>
    </reaction>
</comment>
<dbReference type="GeneID" id="61249477"/>
<sequence length="263" mass="29287">MILDDLTAATRKRVAKEKEQYSIFDLQERVAKLPIKRDFPFEKMLREPGIHFICEIKRASPSKGDIKTKINVATLANDYEQAGADAISVLTEPEYFKGTLADLKTTVNQVDLPVLRKDFTIDPYMIYQAKLTGAIVILLIVATLTDEQLQTYFDLANQLGLSAIIEVHNADEIKRALKVNARIIGVNNRNLKNFTVAMDTSRNLRSLVPDGVLFISESGIKNHSDVAKLERIGVNGVLVGETMMLANDKQRQLADLKNGAADD</sequence>
<evidence type="ECO:0000313" key="12">
    <source>
        <dbReference type="Proteomes" id="UP000051565"/>
    </source>
</evidence>
<accession>A0A0R2JTS1</accession>
<dbReference type="InterPro" id="IPR013798">
    <property type="entry name" value="Indole-3-glycerol_P_synth_dom"/>
</dbReference>
<evidence type="ECO:0000256" key="7">
    <source>
        <dbReference type="ARBA" id="ARBA00023141"/>
    </source>
</evidence>
<dbReference type="UniPathway" id="UPA00035">
    <property type="reaction ID" value="UER00043"/>
</dbReference>
<comment type="pathway">
    <text evidence="2 9">Amino-acid biosynthesis; L-tryptophan biosynthesis; L-tryptophan from chorismate: step 4/5.</text>
</comment>
<dbReference type="SUPFAM" id="SSF51366">
    <property type="entry name" value="Ribulose-phoshate binding barrel"/>
    <property type="match status" value="1"/>
</dbReference>
<dbReference type="HAMAP" id="MF_00134_B">
    <property type="entry name" value="IGPS_B"/>
    <property type="match status" value="1"/>
</dbReference>
<dbReference type="PANTHER" id="PTHR22854">
    <property type="entry name" value="TRYPTOPHAN BIOSYNTHESIS PROTEIN"/>
    <property type="match status" value="1"/>
</dbReference>
<dbReference type="Proteomes" id="UP000051565">
    <property type="component" value="Unassembled WGS sequence"/>
</dbReference>
<dbReference type="CDD" id="cd00331">
    <property type="entry name" value="IGPS"/>
    <property type="match status" value="1"/>
</dbReference>
<keyword evidence="12" id="KW-1185">Reference proteome</keyword>
<dbReference type="OrthoDB" id="9804217at2"/>
<dbReference type="PANTHER" id="PTHR22854:SF2">
    <property type="entry name" value="INDOLE-3-GLYCEROL-PHOSPHATE SYNTHASE"/>
    <property type="match status" value="1"/>
</dbReference>
<dbReference type="NCBIfam" id="NF001377">
    <property type="entry name" value="PRK00278.2-4"/>
    <property type="match status" value="1"/>
</dbReference>
<dbReference type="GO" id="GO:0004425">
    <property type="term" value="F:indole-3-glycerol-phosphate synthase activity"/>
    <property type="evidence" value="ECO:0007669"/>
    <property type="project" value="UniProtKB-UniRule"/>
</dbReference>
<dbReference type="PATRIC" id="fig|1122148.6.peg.41"/>
<gene>
    <name evidence="9" type="primary">trpC</name>
    <name evidence="11" type="ORF">IV52_GL000036</name>
</gene>
<feature type="domain" description="Indole-3-glycerol phosphate synthase" evidence="10">
    <location>
        <begin position="3"/>
        <end position="255"/>
    </location>
</feature>
<dbReference type="Pfam" id="PF00218">
    <property type="entry name" value="IGPS"/>
    <property type="match status" value="1"/>
</dbReference>
<keyword evidence="8 9" id="KW-0456">Lyase</keyword>
<dbReference type="STRING" id="53444.AYR59_01100"/>
<dbReference type="GO" id="GO:0000162">
    <property type="term" value="P:L-tryptophan biosynthetic process"/>
    <property type="evidence" value="ECO:0007669"/>
    <property type="project" value="UniProtKB-UniRule"/>
</dbReference>
<dbReference type="InterPro" id="IPR045186">
    <property type="entry name" value="Indole-3-glycerol_P_synth"/>
</dbReference>
<dbReference type="GO" id="GO:0004640">
    <property type="term" value="F:phosphoribosylanthranilate isomerase activity"/>
    <property type="evidence" value="ECO:0007669"/>
    <property type="project" value="TreeGrafter"/>
</dbReference>
<protein>
    <recommendedName>
        <fullName evidence="9">Indole-3-glycerol phosphate synthase</fullName>
        <shortName evidence="9">IGPS</shortName>
        <ecNumber evidence="9">4.1.1.48</ecNumber>
    </recommendedName>
</protein>
<evidence type="ECO:0000256" key="3">
    <source>
        <dbReference type="ARBA" id="ARBA00008737"/>
    </source>
</evidence>
<dbReference type="EC" id="4.1.1.48" evidence="9"/>
<dbReference type="FunFam" id="3.20.20.70:FF:000024">
    <property type="entry name" value="Indole-3-glycerol phosphate synthase"/>
    <property type="match status" value="1"/>
</dbReference>
<dbReference type="InterPro" id="IPR001468">
    <property type="entry name" value="Indole-3-GlycerolPSynthase_CS"/>
</dbReference>
<dbReference type="RefSeq" id="WP_054646597.1">
    <property type="nucleotide sequence ID" value="NZ_FUXS01000006.1"/>
</dbReference>
<dbReference type="Gene3D" id="3.20.20.70">
    <property type="entry name" value="Aldolase class I"/>
    <property type="match status" value="1"/>
</dbReference>
<dbReference type="InterPro" id="IPR013785">
    <property type="entry name" value="Aldolase_TIM"/>
</dbReference>
<dbReference type="PROSITE" id="PS00614">
    <property type="entry name" value="IGPS"/>
    <property type="match status" value="1"/>
</dbReference>